<proteinExistence type="predicted"/>
<feature type="compositionally biased region" description="Polar residues" evidence="1">
    <location>
        <begin position="1101"/>
        <end position="1112"/>
    </location>
</feature>
<reference evidence="3" key="1">
    <citation type="submission" date="2019-03" db="EMBL/GenBank/DDBJ databases">
        <authorList>
            <person name="Mank J."/>
            <person name="Almeida P."/>
        </authorList>
    </citation>
    <scope>NUCLEOTIDE SEQUENCE</scope>
    <source>
        <strain evidence="3">78183</strain>
    </source>
</reference>
<feature type="region of interest" description="Disordered" evidence="1">
    <location>
        <begin position="1321"/>
        <end position="1402"/>
    </location>
</feature>
<feature type="compositionally biased region" description="Polar residues" evidence="1">
    <location>
        <begin position="311"/>
        <end position="327"/>
    </location>
</feature>
<feature type="compositionally biased region" description="Basic and acidic residues" evidence="1">
    <location>
        <begin position="646"/>
        <end position="658"/>
    </location>
</feature>
<dbReference type="EMBL" id="CAADRP010002005">
    <property type="protein sequence ID" value="VFU58788.1"/>
    <property type="molecule type" value="Genomic_DNA"/>
</dbReference>
<feature type="region of interest" description="Disordered" evidence="1">
    <location>
        <begin position="1076"/>
        <end position="1117"/>
    </location>
</feature>
<organism evidence="3">
    <name type="scientific">Salix viminalis</name>
    <name type="common">Common osier</name>
    <name type="synonym">Basket willow</name>
    <dbReference type="NCBI Taxonomy" id="40686"/>
    <lineage>
        <taxon>Eukaryota</taxon>
        <taxon>Viridiplantae</taxon>
        <taxon>Streptophyta</taxon>
        <taxon>Embryophyta</taxon>
        <taxon>Tracheophyta</taxon>
        <taxon>Spermatophyta</taxon>
        <taxon>Magnoliopsida</taxon>
        <taxon>eudicotyledons</taxon>
        <taxon>Gunneridae</taxon>
        <taxon>Pentapetalae</taxon>
        <taxon>rosids</taxon>
        <taxon>fabids</taxon>
        <taxon>Malpighiales</taxon>
        <taxon>Salicaceae</taxon>
        <taxon>Saliceae</taxon>
        <taxon>Salix</taxon>
    </lineage>
</organism>
<dbReference type="InterPro" id="IPR005162">
    <property type="entry name" value="Retrotrans_gag_dom"/>
</dbReference>
<evidence type="ECO:0000313" key="3">
    <source>
        <dbReference type="EMBL" id="VFU58788.1"/>
    </source>
</evidence>
<protein>
    <recommendedName>
        <fullName evidence="2">Retrotransposon gag domain-containing protein</fullName>
    </recommendedName>
</protein>
<feature type="region of interest" description="Disordered" evidence="1">
    <location>
        <begin position="265"/>
        <end position="330"/>
    </location>
</feature>
<dbReference type="CDD" id="cd00303">
    <property type="entry name" value="retropepsin_like"/>
    <property type="match status" value="1"/>
</dbReference>
<feature type="compositionally biased region" description="Basic and acidic residues" evidence="1">
    <location>
        <begin position="1371"/>
        <end position="1382"/>
    </location>
</feature>
<evidence type="ECO:0000259" key="2">
    <source>
        <dbReference type="Pfam" id="PF03732"/>
    </source>
</evidence>
<dbReference type="Pfam" id="PF03732">
    <property type="entry name" value="Retrotrans_gag"/>
    <property type="match status" value="1"/>
</dbReference>
<feature type="compositionally biased region" description="Basic and acidic residues" evidence="1">
    <location>
        <begin position="1321"/>
        <end position="1330"/>
    </location>
</feature>
<feature type="domain" description="Retrotransposon gag" evidence="2">
    <location>
        <begin position="466"/>
        <end position="555"/>
    </location>
</feature>
<feature type="region of interest" description="Disordered" evidence="1">
    <location>
        <begin position="586"/>
        <end position="610"/>
    </location>
</feature>
<accession>A0A6N2MWF9</accession>
<evidence type="ECO:0000256" key="1">
    <source>
        <dbReference type="SAM" id="MobiDB-lite"/>
    </source>
</evidence>
<feature type="compositionally biased region" description="Basic and acidic residues" evidence="1">
    <location>
        <begin position="596"/>
        <end position="610"/>
    </location>
</feature>
<dbReference type="InterPro" id="IPR021109">
    <property type="entry name" value="Peptidase_aspartic_dom_sf"/>
</dbReference>
<name>A0A6N2MWF9_SALVM</name>
<sequence>MKLNPPYGTVIQSEDALFLMKAKMNKSCDLLDEVSFGANVPCFSSILLISITIIAHTKENVVKKQGLTCDEMEAEREELAFKSSQVASVLETSSWTAGNKDIQEGLNLKAKGGNARRIQNFLQDKLFKQGSSLSQRVLKPPPQTLQARKLSLKEFSSLLHLRLKSTRNKALLDQAKTPHKSEQNCVYKFLATPLGTSLPFISSLQERIFNELSMATRRNMITIVASKSNKAIDSSPQHTIEDSSTPPLKTKSIVELYAQTGPILKMSSTSNARGAQDVASKMKPQATPLQKSSEAREMVFSTQGDFDDSPMKTSPCQSPNKASGSSNHAKDHEIAKLMNKLESLNERGQTSTNKAFHVNQLEVIEESAIGAVENIRGITDGIFTTNQLKELIKEAITDQVESSIQPSYSYVKPYTQRIDLLKMPLSYQPPKFQQFDGKGNPRQHIAHFVETCNNAGTNGDLMVKQFVRSLKGNAFDWYTDLESCSIDTWEQLEREFLNRFYSTRRVVSMIELTNARQWKEEPVIDYIHRWRNLSLNCRDRLTETSALDMCIQGMHWGLRYILQGIKPKSFEELATRAHDMELSIAAAESSSLPMQEPKRNKPEGRRFGKSTLKVEGKQSLVVNSTAVRVPTGVKRNDHATPTTFQRGERKKPSLKERQEKVYPFPDSDISRMLDDLLEANIIELPEVKRPEEANQVDNPNYCKYHRLISHPVEKCFVLKDKIMRLHENGDIVFDDEVAASNIITTVKSGPCQSLSTISFGSCEPIRLDAIFPMSFTVSSSQTPCITLTPQVDDLKPEWSENYDDEGWTLVTRRRGRRKHIQMTKPARMRISMVRKPISEPTRRKTQQKSIPVRKEGFSAQSIRKPVTLNEYMPTEMKRIENVPVACYQVEEEKTLLIMMDSSNLSHGVCTTEISFNDEDLLLGSKLHNRPLFIKGYVDEKIVNRILVDDGSAVNILPLKTMRELGIPMDELFPSHLMIQGFNQGGQNAIGKIRLAMHIEDMESNALFHVIDAKTTYNMLLGRPWIHENGIISSTLHQCFKYCRDGQVRKIMADTDPFTIAEAHFADAKFYFKSNMMEEPQSPPDHLGEGIIDSKSSKGHKSSANEGVSQPTKNKGKEKVVENFVDNKPPRKAAALRYIPVSARKEGQSSFAKDEEKISKELENLTLPATNLALNKVSKPLLKGFVHQTESVVINFKGLPDKRSNGFDPNAYKLLARAGYSQEDINKISKDGNTTQLEGKQVLARTSKAWREKKTSGKTLRAGLGYESSTPLYFHINKEASRYINVEEVKDKQQSHRHLLEFQSGIVLVELQVVLLDIERKNTHNSDNKPSDEEEEDEITCLTSNHITIEEDDNDKFVVEEDVEEAPSSLESENKPTMDELKEVNLGTDENPPHNLHQRKLIT</sequence>
<feature type="compositionally biased region" description="Acidic residues" evidence="1">
    <location>
        <begin position="1349"/>
        <end position="1364"/>
    </location>
</feature>
<dbReference type="PANTHER" id="PTHR33437:SF2">
    <property type="entry name" value="OS06G0361200 PROTEIN"/>
    <property type="match status" value="1"/>
</dbReference>
<dbReference type="SUPFAM" id="SSF50630">
    <property type="entry name" value="Acid proteases"/>
    <property type="match status" value="1"/>
</dbReference>
<feature type="region of interest" description="Disordered" evidence="1">
    <location>
        <begin position="632"/>
        <end position="658"/>
    </location>
</feature>
<gene>
    <name evidence="3" type="ORF">SVIM_LOCUS430329</name>
</gene>
<dbReference type="PANTHER" id="PTHR33437">
    <property type="entry name" value="OS06G0361200 PROTEIN"/>
    <property type="match status" value="1"/>
</dbReference>
<dbReference type="Gene3D" id="2.40.70.10">
    <property type="entry name" value="Acid Proteases"/>
    <property type="match status" value="1"/>
</dbReference>